<name>A0AAP0CMM9_9ASTR</name>
<organism evidence="4 5">
    <name type="scientific">Deinandra increscens subsp. villosa</name>
    <dbReference type="NCBI Taxonomy" id="3103831"/>
    <lineage>
        <taxon>Eukaryota</taxon>
        <taxon>Viridiplantae</taxon>
        <taxon>Streptophyta</taxon>
        <taxon>Embryophyta</taxon>
        <taxon>Tracheophyta</taxon>
        <taxon>Spermatophyta</taxon>
        <taxon>Magnoliopsida</taxon>
        <taxon>eudicotyledons</taxon>
        <taxon>Gunneridae</taxon>
        <taxon>Pentapetalae</taxon>
        <taxon>asterids</taxon>
        <taxon>campanulids</taxon>
        <taxon>Asterales</taxon>
        <taxon>Asteraceae</taxon>
        <taxon>Asteroideae</taxon>
        <taxon>Heliantheae alliance</taxon>
        <taxon>Madieae</taxon>
        <taxon>Madiinae</taxon>
        <taxon>Deinandra</taxon>
    </lineage>
</organism>
<proteinExistence type="predicted"/>
<dbReference type="InterPro" id="IPR043129">
    <property type="entry name" value="ATPase_NBD"/>
</dbReference>
<protein>
    <recommendedName>
        <fullName evidence="6">Heat shock protein 70</fullName>
    </recommendedName>
</protein>
<keyword evidence="1" id="KW-0547">Nucleotide-binding</keyword>
<keyword evidence="2" id="KW-0067">ATP-binding</keyword>
<keyword evidence="5" id="KW-1185">Reference proteome</keyword>
<gene>
    <name evidence="4" type="ORF">SSX86_023634</name>
</gene>
<dbReference type="AlphaFoldDB" id="A0AAP0CMM9"/>
<accession>A0AAP0CMM9</accession>
<dbReference type="Gene3D" id="3.90.640.10">
    <property type="entry name" value="Actin, Chain A, domain 4"/>
    <property type="match status" value="2"/>
</dbReference>
<dbReference type="GO" id="GO:0005524">
    <property type="term" value="F:ATP binding"/>
    <property type="evidence" value="ECO:0007669"/>
    <property type="project" value="UniProtKB-KW"/>
</dbReference>
<sequence length="394" mass="43170">MDRSGGIVLAIVLIGCCLSAISTAIEEDNKLRTVIGIDLGTSSSCVGVYINGRVEIIPNDQGNRTTPSWVAFTDSEVLIGEAAKNQAAVNAERTIFDVKRFIGRKFEDKEVQRDMKLVPYKIVNKDGKPYIQVQIKDGETKVFSPEEISAMILTKLKESAEAFLGKKITDVLVTVPAYFDDAQRQATKNACLIAGLNVVRVVSEPMAAGFAYDLHKEGYEKNTLVFDLGDGRFGASIMETGGGVTEILATNGGTDLGGEDFNQSTMESFINLVKRALSSQHQFNIEINSLFNIVKNFFKPLNKDQSEELNNDLFKKITGPVKKAMKDARLEKHQIDEIIFTGGSPEIPEVRQVLRDYFDGKEPKTSVNPDEAVAIGAAILGHYAVDTEGADRMC</sequence>
<dbReference type="Gene3D" id="3.30.420.40">
    <property type="match status" value="4"/>
</dbReference>
<feature type="chain" id="PRO_5042946031" description="Heat shock protein 70" evidence="3">
    <location>
        <begin position="25"/>
        <end position="394"/>
    </location>
</feature>
<dbReference type="PRINTS" id="PR00301">
    <property type="entry name" value="HEATSHOCK70"/>
</dbReference>
<evidence type="ECO:0000313" key="5">
    <source>
        <dbReference type="Proteomes" id="UP001408789"/>
    </source>
</evidence>
<reference evidence="4 5" key="1">
    <citation type="submission" date="2024-04" db="EMBL/GenBank/DDBJ databases">
        <title>The reference genome of an endangered Asteraceae, Deinandra increscens subsp. villosa, native to the Central Coast of California.</title>
        <authorList>
            <person name="Guilliams M."/>
            <person name="Hasenstab-Lehman K."/>
            <person name="Meyer R."/>
            <person name="Mcevoy S."/>
        </authorList>
    </citation>
    <scope>NUCLEOTIDE SEQUENCE [LARGE SCALE GENOMIC DNA]</scope>
    <source>
        <tissue evidence="4">Leaf</tissue>
    </source>
</reference>
<evidence type="ECO:0000313" key="4">
    <source>
        <dbReference type="EMBL" id="KAK9058791.1"/>
    </source>
</evidence>
<dbReference type="InterPro" id="IPR018181">
    <property type="entry name" value="Heat_shock_70_CS"/>
</dbReference>
<dbReference type="PANTHER" id="PTHR19375">
    <property type="entry name" value="HEAT SHOCK PROTEIN 70KDA"/>
    <property type="match status" value="1"/>
</dbReference>
<keyword evidence="3" id="KW-0732">Signal</keyword>
<dbReference type="SUPFAM" id="SSF53067">
    <property type="entry name" value="Actin-like ATPase domain"/>
    <property type="match status" value="2"/>
</dbReference>
<comment type="caution">
    <text evidence="4">The sequence shown here is derived from an EMBL/GenBank/DDBJ whole genome shotgun (WGS) entry which is preliminary data.</text>
</comment>
<evidence type="ECO:0000256" key="2">
    <source>
        <dbReference type="ARBA" id="ARBA00022840"/>
    </source>
</evidence>
<feature type="signal peptide" evidence="3">
    <location>
        <begin position="1"/>
        <end position="24"/>
    </location>
</feature>
<dbReference type="Proteomes" id="UP001408789">
    <property type="component" value="Unassembled WGS sequence"/>
</dbReference>
<dbReference type="EMBL" id="JBCNJP010000023">
    <property type="protein sequence ID" value="KAK9058791.1"/>
    <property type="molecule type" value="Genomic_DNA"/>
</dbReference>
<dbReference type="PROSITE" id="PS00297">
    <property type="entry name" value="HSP70_1"/>
    <property type="match status" value="1"/>
</dbReference>
<dbReference type="Pfam" id="PF00012">
    <property type="entry name" value="HSP70"/>
    <property type="match status" value="1"/>
</dbReference>
<dbReference type="FunFam" id="3.30.420.40:FF:000026">
    <property type="entry name" value="Heat shock protein 70"/>
    <property type="match status" value="1"/>
</dbReference>
<evidence type="ECO:0000256" key="1">
    <source>
        <dbReference type="ARBA" id="ARBA00022741"/>
    </source>
</evidence>
<evidence type="ECO:0000256" key="3">
    <source>
        <dbReference type="SAM" id="SignalP"/>
    </source>
</evidence>
<dbReference type="GO" id="GO:0140662">
    <property type="term" value="F:ATP-dependent protein folding chaperone"/>
    <property type="evidence" value="ECO:0007669"/>
    <property type="project" value="InterPro"/>
</dbReference>
<evidence type="ECO:0008006" key="6">
    <source>
        <dbReference type="Google" id="ProtNLM"/>
    </source>
</evidence>
<dbReference type="PROSITE" id="PS51257">
    <property type="entry name" value="PROKAR_LIPOPROTEIN"/>
    <property type="match status" value="1"/>
</dbReference>
<dbReference type="InterPro" id="IPR013126">
    <property type="entry name" value="Hsp_70_fam"/>
</dbReference>